<reference evidence="2 3" key="1">
    <citation type="journal article" date="2020" name="Phytopathology">
        <title>Genome Sequence Resources of Colletotrichum truncatum, C. plurivorum, C. musicola, and C. sojae: Four Species Pathogenic to Soybean (Glycine max).</title>
        <authorList>
            <person name="Rogerio F."/>
            <person name="Boufleur T.R."/>
            <person name="Ciampi-Guillardi M."/>
            <person name="Sukno S.A."/>
            <person name="Thon M.R."/>
            <person name="Massola Junior N.S."/>
            <person name="Baroncelli R."/>
        </authorList>
    </citation>
    <scope>NUCLEOTIDE SEQUENCE [LARGE SCALE GENOMIC DNA]</scope>
    <source>
        <strain evidence="2 3">LFN0009</strain>
    </source>
</reference>
<name>A0A8H6JNZ3_9PEZI</name>
<evidence type="ECO:0000256" key="1">
    <source>
        <dbReference type="SAM" id="MobiDB-lite"/>
    </source>
</evidence>
<keyword evidence="3" id="KW-1185">Reference proteome</keyword>
<gene>
    <name evidence="2" type="ORF">CSOJ01_02966</name>
</gene>
<evidence type="ECO:0000313" key="2">
    <source>
        <dbReference type="EMBL" id="KAF6816343.1"/>
    </source>
</evidence>
<accession>A0A8H6JNZ3</accession>
<feature type="region of interest" description="Disordered" evidence="1">
    <location>
        <begin position="202"/>
        <end position="242"/>
    </location>
</feature>
<dbReference type="AlphaFoldDB" id="A0A8H6JNZ3"/>
<feature type="region of interest" description="Disordered" evidence="1">
    <location>
        <begin position="368"/>
        <end position="399"/>
    </location>
</feature>
<comment type="caution">
    <text evidence="2">The sequence shown here is derived from an EMBL/GenBank/DDBJ whole genome shotgun (WGS) entry which is preliminary data.</text>
</comment>
<dbReference type="EMBL" id="WIGN01000028">
    <property type="protein sequence ID" value="KAF6816343.1"/>
    <property type="molecule type" value="Genomic_DNA"/>
</dbReference>
<sequence length="540" mass="55955">MSSPANASAPVFAAQAQDNPSSEQPSKRQKTDREETDGFAAFLRELDAAAAPCWLYPMEEFAPVDTTREGGDSTLDGGNVNSQGSNIGPSGGAPNLPEGESSFLDFLGDGINFDDDVLKGASEPSKDYWNREQQPAPVSANSLEALDYGSGSGIDNNFGTPPSVGPAVQPSAPIPPHNRKRAFEKYWEDLDWLKELPSQEGQFLPSQQQGPEALAGPSKPPADSLDAGPRLLGSSTFEGGVPPQDQWMHRGNTAAMPTNGYTNAGPLAPVSARTYGPMATPAIPFAGAATPNAMGGVHRSPQGYQWGNIAAMPMTGAGNNNLGVYKAGGMESGAYQQAHPGSHLANGAPVVPSGVPFGGPAPIAPAPAPAAARLGPAKRGRPPKANAAPRRAVRPADSPAVSSEAGRLIVSGLHYTVMEGRVASLKSSSKKWEGIGPETKEKLTSAVSAVNTAEKKLRKSHIEATAVGFNNPVSISGQLLDNLAKLVAALGSNEWTDLGVNQQKLAGHIAKIQEAITDLREGREVPVVAGPSQAASASPQ</sequence>
<evidence type="ECO:0000313" key="3">
    <source>
        <dbReference type="Proteomes" id="UP000652219"/>
    </source>
</evidence>
<organism evidence="2 3">
    <name type="scientific">Colletotrichum sojae</name>
    <dbReference type="NCBI Taxonomy" id="2175907"/>
    <lineage>
        <taxon>Eukaryota</taxon>
        <taxon>Fungi</taxon>
        <taxon>Dikarya</taxon>
        <taxon>Ascomycota</taxon>
        <taxon>Pezizomycotina</taxon>
        <taxon>Sordariomycetes</taxon>
        <taxon>Hypocreomycetidae</taxon>
        <taxon>Glomerellales</taxon>
        <taxon>Glomerellaceae</taxon>
        <taxon>Colletotrichum</taxon>
        <taxon>Colletotrichum orchidearum species complex</taxon>
    </lineage>
</organism>
<feature type="compositionally biased region" description="Low complexity" evidence="1">
    <location>
        <begin position="383"/>
        <end position="399"/>
    </location>
</feature>
<feature type="region of interest" description="Disordered" evidence="1">
    <location>
        <begin position="64"/>
        <end position="177"/>
    </location>
</feature>
<proteinExistence type="predicted"/>
<dbReference type="Proteomes" id="UP000652219">
    <property type="component" value="Unassembled WGS sequence"/>
</dbReference>
<feature type="region of interest" description="Disordered" evidence="1">
    <location>
        <begin position="1"/>
        <end position="39"/>
    </location>
</feature>
<feature type="compositionally biased region" description="Polar residues" evidence="1">
    <location>
        <begin position="79"/>
        <end position="88"/>
    </location>
</feature>
<protein>
    <submittedName>
        <fullName evidence="2">Uncharacterized protein</fullName>
    </submittedName>
</protein>